<organism evidence="1">
    <name type="scientific">viral metagenome</name>
    <dbReference type="NCBI Taxonomy" id="1070528"/>
    <lineage>
        <taxon>unclassified sequences</taxon>
        <taxon>metagenomes</taxon>
        <taxon>organismal metagenomes</taxon>
    </lineage>
</organism>
<dbReference type="AlphaFoldDB" id="A0A6C0CAP6"/>
<reference evidence="1" key="1">
    <citation type="journal article" date="2020" name="Nature">
        <title>Giant virus diversity and host interactions through global metagenomics.</title>
        <authorList>
            <person name="Schulz F."/>
            <person name="Roux S."/>
            <person name="Paez-Espino D."/>
            <person name="Jungbluth S."/>
            <person name="Walsh D.A."/>
            <person name="Denef V.J."/>
            <person name="McMahon K.D."/>
            <person name="Konstantinidis K.T."/>
            <person name="Eloe-Fadrosh E.A."/>
            <person name="Kyrpides N.C."/>
            <person name="Woyke T."/>
        </authorList>
    </citation>
    <scope>NUCLEOTIDE SEQUENCE</scope>
    <source>
        <strain evidence="1">GVMAG-M-3300020192-26</strain>
    </source>
</reference>
<protein>
    <submittedName>
        <fullName evidence="1">Uncharacterized protein</fullName>
    </submittedName>
</protein>
<proteinExistence type="predicted"/>
<evidence type="ECO:0000313" key="1">
    <source>
        <dbReference type="EMBL" id="QHT00739.1"/>
    </source>
</evidence>
<name>A0A6C0CAP6_9ZZZZ</name>
<accession>A0A6C0CAP6</accession>
<dbReference type="EMBL" id="MN739358">
    <property type="protein sequence ID" value="QHT00739.1"/>
    <property type="molecule type" value="Genomic_DNA"/>
</dbReference>
<sequence length="42" mass="4960">MCQYWSVQCDVKRPVKICIDETLNVPILIHSKQCQEICEDLH</sequence>